<dbReference type="Proteomes" id="UP000594638">
    <property type="component" value="Unassembled WGS sequence"/>
</dbReference>
<reference evidence="2 3" key="1">
    <citation type="submission" date="2019-12" db="EMBL/GenBank/DDBJ databases">
        <authorList>
            <person name="Alioto T."/>
            <person name="Alioto T."/>
            <person name="Gomez Garrido J."/>
        </authorList>
    </citation>
    <scope>NUCLEOTIDE SEQUENCE [LARGE SCALE GENOMIC DNA]</scope>
</reference>
<dbReference type="OrthoDB" id="607613at2759"/>
<dbReference type="Gramene" id="OE9A117400T1">
    <property type="protein sequence ID" value="OE9A117400C1"/>
    <property type="gene ID" value="OE9A117400"/>
</dbReference>
<evidence type="ECO:0000256" key="1">
    <source>
        <dbReference type="SAM" id="MobiDB-lite"/>
    </source>
</evidence>
<accession>A0A8S0SE89</accession>
<name>A0A8S0SE89_OLEEU</name>
<gene>
    <name evidence="2" type="ORF">OLEA9_A117400</name>
</gene>
<feature type="region of interest" description="Disordered" evidence="1">
    <location>
        <begin position="15"/>
        <end position="45"/>
    </location>
</feature>
<evidence type="ECO:0000313" key="3">
    <source>
        <dbReference type="Proteomes" id="UP000594638"/>
    </source>
</evidence>
<dbReference type="AlphaFoldDB" id="A0A8S0SE89"/>
<proteinExistence type="predicted"/>
<organism evidence="2 3">
    <name type="scientific">Olea europaea subsp. europaea</name>
    <dbReference type="NCBI Taxonomy" id="158383"/>
    <lineage>
        <taxon>Eukaryota</taxon>
        <taxon>Viridiplantae</taxon>
        <taxon>Streptophyta</taxon>
        <taxon>Embryophyta</taxon>
        <taxon>Tracheophyta</taxon>
        <taxon>Spermatophyta</taxon>
        <taxon>Magnoliopsida</taxon>
        <taxon>eudicotyledons</taxon>
        <taxon>Gunneridae</taxon>
        <taxon>Pentapetalae</taxon>
        <taxon>asterids</taxon>
        <taxon>lamiids</taxon>
        <taxon>Lamiales</taxon>
        <taxon>Oleaceae</taxon>
        <taxon>Oleeae</taxon>
        <taxon>Olea</taxon>
    </lineage>
</organism>
<sequence length="75" mass="8159">MSGLVDMWNSELAKLRNKGQDGSVKTSHEKEASPDERSSTLRQSASLAKAMKDKVQLALKCSEASVSMLVESFCP</sequence>
<dbReference type="PANTHER" id="PTHR38222">
    <property type="entry name" value="TFIIS N-TERMINAL DOMAIN-CONTAINING PROTEIN"/>
    <property type="match status" value="1"/>
</dbReference>
<keyword evidence="3" id="KW-1185">Reference proteome</keyword>
<evidence type="ECO:0000313" key="2">
    <source>
        <dbReference type="EMBL" id="CAA2990311.1"/>
    </source>
</evidence>
<dbReference type="EMBL" id="CACTIH010004245">
    <property type="protein sequence ID" value="CAA2990311.1"/>
    <property type="molecule type" value="Genomic_DNA"/>
</dbReference>
<feature type="compositionally biased region" description="Basic and acidic residues" evidence="1">
    <location>
        <begin position="26"/>
        <end position="39"/>
    </location>
</feature>
<dbReference type="PANTHER" id="PTHR38222:SF1">
    <property type="entry name" value="TFIIS N-TERMINAL DOMAIN-CONTAINING PROTEIN"/>
    <property type="match status" value="1"/>
</dbReference>
<protein>
    <submittedName>
        <fullName evidence="2">Uncharacterized protein</fullName>
    </submittedName>
</protein>
<comment type="caution">
    <text evidence="2">The sequence shown here is derived from an EMBL/GenBank/DDBJ whole genome shotgun (WGS) entry which is preliminary data.</text>
</comment>